<name>A0ABU7TQZ4_9HYPH</name>
<evidence type="ECO:0008006" key="4">
    <source>
        <dbReference type="Google" id="ProtNLM"/>
    </source>
</evidence>
<keyword evidence="3" id="KW-1185">Reference proteome</keyword>
<proteinExistence type="predicted"/>
<gene>
    <name evidence="2" type="ORF">MOTC310_17005</name>
</gene>
<evidence type="ECO:0000313" key="3">
    <source>
        <dbReference type="Proteomes" id="UP001355206"/>
    </source>
</evidence>
<keyword evidence="1" id="KW-1133">Transmembrane helix</keyword>
<reference evidence="2 3" key="1">
    <citation type="journal article" date="2012" name="Genet. Mol. Biol.">
        <title>Analysis of 16S rRNA and mxaF genes revealing insights into Methylobacterium niche-specific plant association.</title>
        <authorList>
            <person name="Dourado M.N."/>
            <person name="Andreote F.D."/>
            <person name="Dini-Andreote F."/>
            <person name="Conti R."/>
            <person name="Araujo J.M."/>
            <person name="Araujo W.L."/>
        </authorList>
    </citation>
    <scope>NUCLEOTIDE SEQUENCE [LARGE SCALE GENOMIC DNA]</scope>
    <source>
        <strain evidence="2 3">TC3-10</strain>
    </source>
</reference>
<dbReference type="Proteomes" id="UP001355206">
    <property type="component" value="Unassembled WGS sequence"/>
</dbReference>
<keyword evidence="1" id="KW-0812">Transmembrane</keyword>
<evidence type="ECO:0000256" key="1">
    <source>
        <dbReference type="SAM" id="Phobius"/>
    </source>
</evidence>
<dbReference type="EMBL" id="MLCA01000008">
    <property type="protein sequence ID" value="MEE7492078.1"/>
    <property type="molecule type" value="Genomic_DNA"/>
</dbReference>
<comment type="caution">
    <text evidence="2">The sequence shown here is derived from an EMBL/GenBank/DDBJ whole genome shotgun (WGS) entry which is preliminary data.</text>
</comment>
<sequence>MLLSKCHRCGRPVSLDASRCPTCLAAIGPEPQPSPQDETGYRIAMLAVACAILVYLVLIRR</sequence>
<feature type="transmembrane region" description="Helical" evidence="1">
    <location>
        <begin position="39"/>
        <end position="58"/>
    </location>
</feature>
<keyword evidence="1" id="KW-0472">Membrane</keyword>
<protein>
    <recommendedName>
        <fullName evidence="4">Zinc ribbon domain-containing protein</fullName>
    </recommendedName>
</protein>
<accession>A0ABU7TQZ4</accession>
<evidence type="ECO:0000313" key="2">
    <source>
        <dbReference type="EMBL" id="MEE7492078.1"/>
    </source>
</evidence>
<organism evidence="2 3">
    <name type="scientific">Methylobacterium oryzae</name>
    <dbReference type="NCBI Taxonomy" id="334852"/>
    <lineage>
        <taxon>Bacteria</taxon>
        <taxon>Pseudomonadati</taxon>
        <taxon>Pseudomonadota</taxon>
        <taxon>Alphaproteobacteria</taxon>
        <taxon>Hyphomicrobiales</taxon>
        <taxon>Methylobacteriaceae</taxon>
        <taxon>Methylobacterium</taxon>
    </lineage>
</organism>